<organism evidence="7 8">
    <name type="scientific">Candidatus Carsonella ruddii CE isolate Thao2000</name>
    <dbReference type="NCBI Taxonomy" id="1202536"/>
    <lineage>
        <taxon>Bacteria</taxon>
        <taxon>Pseudomonadati</taxon>
        <taxon>Pseudomonadota</taxon>
        <taxon>Gammaproteobacteria</taxon>
        <taxon>Oceanospirillales</taxon>
        <taxon>Halomonadaceae</taxon>
        <taxon>Zymobacter group</taxon>
        <taxon>Candidatus Carsonella</taxon>
    </lineage>
</organism>
<dbReference type="GO" id="GO:0022627">
    <property type="term" value="C:cytosolic small ribosomal subunit"/>
    <property type="evidence" value="ECO:0007669"/>
    <property type="project" value="TreeGrafter"/>
</dbReference>
<dbReference type="STRING" id="1202536.A33U_0186"/>
<keyword evidence="3 4" id="KW-0687">Ribonucleoprotein</keyword>
<dbReference type="Gene3D" id="3.30.1140.32">
    <property type="entry name" value="Ribosomal protein S3, C-terminal domain"/>
    <property type="match status" value="1"/>
</dbReference>
<dbReference type="InterPro" id="IPR015946">
    <property type="entry name" value="KH_dom-like_a/b"/>
</dbReference>
<dbReference type="Pfam" id="PF00189">
    <property type="entry name" value="Ribosomal_S3_C"/>
    <property type="match status" value="1"/>
</dbReference>
<dbReference type="HOGENOM" id="CLU_058591_0_2_6"/>
<dbReference type="SUPFAM" id="SSF54814">
    <property type="entry name" value="Prokaryotic type KH domain (KH-domain type II)"/>
    <property type="match status" value="1"/>
</dbReference>
<comment type="subunit">
    <text evidence="4">Part of the 30S ribosomal subunit. Forms a tight complex with proteins S10 and S14.</text>
</comment>
<sequence>MGKKINPIFFRLGKKTNYHSLWYCKKKNFSFFLKKDILLREIIKKFFFFIDLNNIDIIFANKIIINLYLNNFENILNIENYLDLLILEIYKIFKKNILFNLINNIFTINSKKISFYLINYINNKNSIKKIIKKECLKYSDFLNGCKIQISGRLEGIEIARKEWFLFGRIPLHTIRLYIDYYYCEIITQYGILGIKIWIFKK</sequence>
<dbReference type="SUPFAM" id="SSF54821">
    <property type="entry name" value="Ribosomal protein S3 C-terminal domain"/>
    <property type="match status" value="1"/>
</dbReference>
<feature type="domain" description="Small ribosomal subunit protein uS3 C-terminal" evidence="6">
    <location>
        <begin position="141"/>
        <end position="198"/>
    </location>
</feature>
<gene>
    <name evidence="4 7" type="primary">rpsC</name>
    <name evidence="7" type="ORF">A33U_0186</name>
</gene>
<dbReference type="NCBIfam" id="TIGR01009">
    <property type="entry name" value="rpsC_bact"/>
    <property type="match status" value="1"/>
</dbReference>
<dbReference type="GO" id="GO:0006412">
    <property type="term" value="P:translation"/>
    <property type="evidence" value="ECO:0007669"/>
    <property type="project" value="UniProtKB-UniRule"/>
</dbReference>
<dbReference type="InterPro" id="IPR018280">
    <property type="entry name" value="Ribosomal_uS3_CS"/>
</dbReference>
<proteinExistence type="inferred from homology"/>
<evidence type="ECO:0000256" key="3">
    <source>
        <dbReference type="ARBA" id="ARBA00023274"/>
    </source>
</evidence>
<evidence type="ECO:0000256" key="2">
    <source>
        <dbReference type="ARBA" id="ARBA00022980"/>
    </source>
</evidence>
<reference evidence="7 8" key="1">
    <citation type="journal article" date="2012" name="Mol. Biol. Evol.">
        <title>Genome reduction and co-evolution between the primary and secondary bacterial symbionts of psyllids.</title>
        <authorList>
            <person name="Sloan D.B."/>
            <person name="Moran N.A."/>
        </authorList>
    </citation>
    <scope>NUCLEOTIDE SEQUENCE [LARGE SCALE GENOMIC DNA]</scope>
    <source>
        <strain evidence="7 8">CE</strain>
    </source>
</reference>
<dbReference type="PROSITE" id="PS00548">
    <property type="entry name" value="RIBOSOMAL_S3"/>
    <property type="match status" value="1"/>
</dbReference>
<evidence type="ECO:0000313" key="8">
    <source>
        <dbReference type="Proteomes" id="UP000003932"/>
    </source>
</evidence>
<dbReference type="PANTHER" id="PTHR11760:SF19">
    <property type="entry name" value="SMALL RIBOSOMAL SUBUNIT PROTEIN US3C"/>
    <property type="match status" value="1"/>
</dbReference>
<dbReference type="GO" id="GO:0003735">
    <property type="term" value="F:structural constituent of ribosome"/>
    <property type="evidence" value="ECO:0007669"/>
    <property type="project" value="InterPro"/>
</dbReference>
<accession>J7GYG9</accession>
<dbReference type="EMBL" id="CP003541">
    <property type="protein sequence ID" value="AFP83633.1"/>
    <property type="molecule type" value="Genomic_DNA"/>
</dbReference>
<dbReference type="InterPro" id="IPR057258">
    <property type="entry name" value="Ribosomal_uS3"/>
</dbReference>
<dbReference type="HAMAP" id="MF_01309_B">
    <property type="entry name" value="Ribosomal_uS3_B"/>
    <property type="match status" value="1"/>
</dbReference>
<dbReference type="OrthoDB" id="9806396at2"/>
<dbReference type="PATRIC" id="fig|1202536.3.peg.158"/>
<protein>
    <recommendedName>
        <fullName evidence="4">Small ribosomal subunit protein uS3</fullName>
    </recommendedName>
</protein>
<dbReference type="InterPro" id="IPR009019">
    <property type="entry name" value="KH_sf_prok-type"/>
</dbReference>
<dbReference type="PANTHER" id="PTHR11760">
    <property type="entry name" value="30S/40S RIBOSOMAL PROTEIN S3"/>
    <property type="match status" value="1"/>
</dbReference>
<name>J7GYG9_CARRU</name>
<dbReference type="KEGG" id="cru:A33U_0186"/>
<evidence type="ECO:0000256" key="1">
    <source>
        <dbReference type="ARBA" id="ARBA00010761"/>
    </source>
</evidence>
<dbReference type="RefSeq" id="WP_014886934.1">
    <property type="nucleotide sequence ID" value="NC_018414.1"/>
</dbReference>
<keyword evidence="2 4" id="KW-0689">Ribosomal protein</keyword>
<comment type="function">
    <text evidence="4">Binds the lower part of the 30S subunit head. Binds mRNA in the 70S ribosome, positioning it for translation.</text>
</comment>
<dbReference type="Gene3D" id="3.30.300.20">
    <property type="match status" value="1"/>
</dbReference>
<evidence type="ECO:0000259" key="6">
    <source>
        <dbReference type="Pfam" id="PF00189"/>
    </source>
</evidence>
<evidence type="ECO:0000256" key="5">
    <source>
        <dbReference type="RuleBase" id="RU003624"/>
    </source>
</evidence>
<evidence type="ECO:0000313" key="7">
    <source>
        <dbReference type="EMBL" id="AFP83633.1"/>
    </source>
</evidence>
<evidence type="ECO:0000256" key="4">
    <source>
        <dbReference type="HAMAP-Rule" id="MF_01309"/>
    </source>
</evidence>
<dbReference type="InterPro" id="IPR036419">
    <property type="entry name" value="Ribosomal_S3_C_sf"/>
</dbReference>
<comment type="similarity">
    <text evidence="1 4 5">Belongs to the universal ribosomal protein uS3 family.</text>
</comment>
<dbReference type="InterPro" id="IPR001351">
    <property type="entry name" value="Ribosomal_uS3_C"/>
</dbReference>
<dbReference type="GO" id="GO:0003729">
    <property type="term" value="F:mRNA binding"/>
    <property type="evidence" value="ECO:0007669"/>
    <property type="project" value="UniProtKB-UniRule"/>
</dbReference>
<dbReference type="InterPro" id="IPR005704">
    <property type="entry name" value="Ribosomal_uS3_bac-typ"/>
</dbReference>
<dbReference type="AlphaFoldDB" id="J7GYG9"/>
<dbReference type="Proteomes" id="UP000003932">
    <property type="component" value="Chromosome"/>
</dbReference>